<dbReference type="EMBL" id="JMIY01000007">
    <property type="protein sequence ID" value="KCZ71156.1"/>
    <property type="molecule type" value="Genomic_DNA"/>
</dbReference>
<dbReference type="NCBIfam" id="TIGR04178">
    <property type="entry name" value="exo_archaeo"/>
    <property type="match status" value="1"/>
</dbReference>
<proteinExistence type="predicted"/>
<dbReference type="NCBIfam" id="TIGR03762">
    <property type="entry name" value="archaeo_artC"/>
    <property type="match status" value="1"/>
</dbReference>
<evidence type="ECO:0000256" key="5">
    <source>
        <dbReference type="ARBA" id="ARBA00022801"/>
    </source>
</evidence>
<evidence type="ECO:0000313" key="10">
    <source>
        <dbReference type="Proteomes" id="UP000027153"/>
    </source>
</evidence>
<feature type="transmembrane region" description="Helical" evidence="8">
    <location>
        <begin position="217"/>
        <end position="242"/>
    </location>
</feature>
<comment type="subcellular location">
    <subcellularLocation>
        <location evidence="1">Cell membrane</location>
        <topology evidence="1">Multi-pass membrane protein</topology>
    </subcellularLocation>
</comment>
<keyword evidence="6 8" id="KW-1133">Transmembrane helix</keyword>
<feature type="transmembrane region" description="Helical" evidence="8">
    <location>
        <begin position="183"/>
        <end position="205"/>
    </location>
</feature>
<keyword evidence="5" id="KW-0378">Hydrolase</keyword>
<feature type="transmembrane region" description="Helical" evidence="8">
    <location>
        <begin position="34"/>
        <end position="51"/>
    </location>
</feature>
<accession>A0A062UVV2</accession>
<evidence type="ECO:0000256" key="8">
    <source>
        <dbReference type="SAM" id="Phobius"/>
    </source>
</evidence>
<evidence type="ECO:0000256" key="7">
    <source>
        <dbReference type="ARBA" id="ARBA00023136"/>
    </source>
</evidence>
<evidence type="ECO:0000256" key="3">
    <source>
        <dbReference type="ARBA" id="ARBA00022670"/>
    </source>
</evidence>
<organism evidence="9 10">
    <name type="scientific">Candidatus Methanoperedens nitratireducens</name>
    <dbReference type="NCBI Taxonomy" id="1392998"/>
    <lineage>
        <taxon>Archaea</taxon>
        <taxon>Methanobacteriati</taxon>
        <taxon>Methanobacteriota</taxon>
        <taxon>Stenosarchaea group</taxon>
        <taxon>Methanomicrobia</taxon>
        <taxon>Methanosarcinales</taxon>
        <taxon>ANME-2 cluster</taxon>
        <taxon>Candidatus Methanoperedentaceae</taxon>
        <taxon>Candidatus Methanoperedens</taxon>
    </lineage>
</organism>
<dbReference type="GO" id="GO:0005886">
    <property type="term" value="C:plasma membrane"/>
    <property type="evidence" value="ECO:0007669"/>
    <property type="project" value="UniProtKB-SubCell"/>
</dbReference>
<dbReference type="OrthoDB" id="142025at2157"/>
<dbReference type="Pfam" id="PF09721">
    <property type="entry name" value="Exosortase_EpsH"/>
    <property type="match status" value="1"/>
</dbReference>
<dbReference type="AlphaFoldDB" id="A0A062UVV2"/>
<protein>
    <submittedName>
        <fullName evidence="9">Archaeosortase C, PEF-CTERM variant</fullName>
    </submittedName>
</protein>
<feature type="transmembrane region" description="Helical" evidence="8">
    <location>
        <begin position="63"/>
        <end position="80"/>
    </location>
</feature>
<dbReference type="Proteomes" id="UP000027153">
    <property type="component" value="Unassembled WGS sequence"/>
</dbReference>
<keyword evidence="4 8" id="KW-0812">Transmembrane</keyword>
<keyword evidence="7 8" id="KW-0472">Membrane</keyword>
<comment type="caution">
    <text evidence="9">The sequence shown here is derived from an EMBL/GenBank/DDBJ whole genome shotgun (WGS) entry which is preliminary data.</text>
</comment>
<evidence type="ECO:0000256" key="1">
    <source>
        <dbReference type="ARBA" id="ARBA00004651"/>
    </source>
</evidence>
<evidence type="ECO:0000313" key="9">
    <source>
        <dbReference type="EMBL" id="KCZ71156.1"/>
    </source>
</evidence>
<feature type="transmembrane region" description="Helical" evidence="8">
    <location>
        <begin position="114"/>
        <end position="133"/>
    </location>
</feature>
<dbReference type="RefSeq" id="WP_048093379.1">
    <property type="nucleotide sequence ID" value="NZ_JMIY01000007.1"/>
</dbReference>
<keyword evidence="10" id="KW-1185">Reference proteome</keyword>
<dbReference type="InterPro" id="IPR019127">
    <property type="entry name" value="Exosortase"/>
</dbReference>
<name>A0A062UVV2_9EURY</name>
<dbReference type="InterPro" id="IPR026392">
    <property type="entry name" value="Exo/Archaeosortase_dom"/>
</dbReference>
<dbReference type="GO" id="GO:0006508">
    <property type="term" value="P:proteolysis"/>
    <property type="evidence" value="ECO:0007669"/>
    <property type="project" value="UniProtKB-KW"/>
</dbReference>
<evidence type="ECO:0000256" key="2">
    <source>
        <dbReference type="ARBA" id="ARBA00022475"/>
    </source>
</evidence>
<feature type="transmembrane region" description="Helical" evidence="8">
    <location>
        <begin position="254"/>
        <end position="275"/>
    </location>
</feature>
<dbReference type="InterPro" id="IPR022504">
    <property type="entry name" value="Exosortase_arc"/>
</dbReference>
<reference evidence="9 10" key="1">
    <citation type="journal article" date="2013" name="Nature">
        <title>Anaerobic oxidation of methane coupled to nitrate reduction in a novel archaeal lineage.</title>
        <authorList>
            <person name="Haroon M.F."/>
            <person name="Hu S."/>
            <person name="Shi Y."/>
            <person name="Imelfort M."/>
            <person name="Keller J."/>
            <person name="Hugenholtz P."/>
            <person name="Yuan Z."/>
            <person name="Tyson G.W."/>
        </authorList>
    </citation>
    <scope>NUCLEOTIDE SEQUENCE [LARGE SCALE GENOMIC DNA]</scope>
    <source>
        <strain evidence="9 10">ANME-2d</strain>
    </source>
</reference>
<evidence type="ECO:0000256" key="6">
    <source>
        <dbReference type="ARBA" id="ARBA00022989"/>
    </source>
</evidence>
<sequence>MATIDDQRHNVLIFLLVMAFFTGATIQLSEGSVLIGVVLFLIALALTTKIRLSSIYITKSSKFFIVLGTFIVLADLVYNLKAMNNLGTLDSMTFFMGGSLIAYGISQYRRMGEFGIYTSGTFIILYLFFYSLLPSLNNNFINYFDHYLVLLPSLAIVNAVSDMSLHVVATETVHFKGFEDSTVVIGGPCSGIYSMILLTGLIVGYTKMERLTDKRRISLLIVITVLVAYIANLIRVSVLYYIGYYYGIERMMFVHVYLGWIIFMIIFLGIMMVLYKTK</sequence>
<feature type="transmembrane region" description="Helical" evidence="8">
    <location>
        <begin position="12"/>
        <end position="28"/>
    </location>
</feature>
<gene>
    <name evidence="9" type="ORF">ANME2D_03188</name>
</gene>
<dbReference type="GO" id="GO:0008233">
    <property type="term" value="F:peptidase activity"/>
    <property type="evidence" value="ECO:0007669"/>
    <property type="project" value="UniProtKB-KW"/>
</dbReference>
<evidence type="ECO:0000256" key="4">
    <source>
        <dbReference type="ARBA" id="ARBA00022692"/>
    </source>
</evidence>
<keyword evidence="3" id="KW-0645">Protease</keyword>
<keyword evidence="2" id="KW-1003">Cell membrane</keyword>